<name>A0AAD4MXN9_9BILA</name>
<dbReference type="EMBL" id="JAKKPZ010000025">
    <property type="protein sequence ID" value="KAI1710576.1"/>
    <property type="molecule type" value="Genomic_DNA"/>
</dbReference>
<evidence type="ECO:0000313" key="3">
    <source>
        <dbReference type="EMBL" id="KAI1710576.1"/>
    </source>
</evidence>
<organism evidence="3 4">
    <name type="scientific">Ditylenchus destructor</name>
    <dbReference type="NCBI Taxonomy" id="166010"/>
    <lineage>
        <taxon>Eukaryota</taxon>
        <taxon>Metazoa</taxon>
        <taxon>Ecdysozoa</taxon>
        <taxon>Nematoda</taxon>
        <taxon>Chromadorea</taxon>
        <taxon>Rhabditida</taxon>
        <taxon>Tylenchina</taxon>
        <taxon>Tylenchomorpha</taxon>
        <taxon>Sphaerularioidea</taxon>
        <taxon>Anguinidae</taxon>
        <taxon>Anguininae</taxon>
        <taxon>Ditylenchus</taxon>
    </lineage>
</organism>
<feature type="region of interest" description="Disordered" evidence="2">
    <location>
        <begin position="225"/>
        <end position="251"/>
    </location>
</feature>
<feature type="coiled-coil region" evidence="1">
    <location>
        <begin position="1"/>
        <end position="35"/>
    </location>
</feature>
<accession>A0AAD4MXN9</accession>
<reference evidence="3" key="1">
    <citation type="submission" date="2022-01" db="EMBL/GenBank/DDBJ databases">
        <title>Genome Sequence Resource for Two Populations of Ditylenchus destructor, the Migratory Endoparasitic Phytonematode.</title>
        <authorList>
            <person name="Zhang H."/>
            <person name="Lin R."/>
            <person name="Xie B."/>
        </authorList>
    </citation>
    <scope>NUCLEOTIDE SEQUENCE</scope>
    <source>
        <strain evidence="3">BazhouSP</strain>
    </source>
</reference>
<evidence type="ECO:0000256" key="1">
    <source>
        <dbReference type="SAM" id="Coils"/>
    </source>
</evidence>
<feature type="region of interest" description="Disordered" evidence="2">
    <location>
        <begin position="144"/>
        <end position="167"/>
    </location>
</feature>
<keyword evidence="4" id="KW-1185">Reference proteome</keyword>
<dbReference type="AlphaFoldDB" id="A0AAD4MXN9"/>
<gene>
    <name evidence="3" type="ORF">DdX_10636</name>
</gene>
<evidence type="ECO:0000256" key="2">
    <source>
        <dbReference type="SAM" id="MobiDB-lite"/>
    </source>
</evidence>
<dbReference type="Proteomes" id="UP001201812">
    <property type="component" value="Unassembled WGS sequence"/>
</dbReference>
<comment type="caution">
    <text evidence="3">The sequence shown here is derived from an EMBL/GenBank/DDBJ whole genome shotgun (WGS) entry which is preliminary data.</text>
</comment>
<protein>
    <submittedName>
        <fullName evidence="3">Spliced leader 30 kDa protein</fullName>
    </submittedName>
</protein>
<proteinExistence type="predicted"/>
<keyword evidence="1" id="KW-0175">Coiled coil</keyword>
<evidence type="ECO:0000313" key="4">
    <source>
        <dbReference type="Proteomes" id="UP001201812"/>
    </source>
</evidence>
<sequence length="251" mass="27832">MANAATTLTEVRANIANLERDYTAHKEKFEAWKVENAALAGHHSYDKYVQQFVDWEKGVLEQLQDMRKTVGISQMPRSASASAMDQYPQHSPMVDLDTQLNEALTKIKPADFMMAIFMMAQRDTAFLPKVFEVIKRETRGTGFSNPVLPQHTSSSYAHLPPAPSLHSYSMPPPSLQGVSSTYNLVSGPKSAPSAATAPPTVRYTQVTPYGAIPEGWAIRPAIHKQQNPPQPERVYTNPLPFKDYSQGSSLL</sequence>